<name>A0A0G0A916_9BACT</name>
<dbReference type="AlphaFoldDB" id="A0A0G0A916"/>
<proteinExistence type="predicted"/>
<evidence type="ECO:0000313" key="2">
    <source>
        <dbReference type="Proteomes" id="UP000033995"/>
    </source>
</evidence>
<evidence type="ECO:0000313" key="1">
    <source>
        <dbReference type="EMBL" id="KKP47781.1"/>
    </source>
</evidence>
<reference evidence="1 2" key="1">
    <citation type="journal article" date="2015" name="Nature">
        <title>rRNA introns, odd ribosomes, and small enigmatic genomes across a large radiation of phyla.</title>
        <authorList>
            <person name="Brown C.T."/>
            <person name="Hug L.A."/>
            <person name="Thomas B.C."/>
            <person name="Sharon I."/>
            <person name="Castelle C.J."/>
            <person name="Singh A."/>
            <person name="Wilkins M.J."/>
            <person name="Williams K.H."/>
            <person name="Banfield J.F."/>
        </authorList>
    </citation>
    <scope>NUCLEOTIDE SEQUENCE [LARGE SCALE GENOMIC DNA]</scope>
</reference>
<dbReference type="EMBL" id="LBOZ01000003">
    <property type="protein sequence ID" value="KKP47781.1"/>
    <property type="molecule type" value="Genomic_DNA"/>
</dbReference>
<dbReference type="Proteomes" id="UP000033995">
    <property type="component" value="Unassembled WGS sequence"/>
</dbReference>
<comment type="caution">
    <text evidence="1">The sequence shown here is derived from an EMBL/GenBank/DDBJ whole genome shotgun (WGS) entry which is preliminary data.</text>
</comment>
<protein>
    <submittedName>
        <fullName evidence="1">Uncharacterized protein</fullName>
    </submittedName>
</protein>
<organism evidence="1 2">
    <name type="scientific">Candidatus Woesebacteria bacterium GW2011_GWA2_33_28</name>
    <dbReference type="NCBI Taxonomy" id="1618561"/>
    <lineage>
        <taxon>Bacteria</taxon>
        <taxon>Candidatus Woeseibacteriota</taxon>
    </lineage>
</organism>
<gene>
    <name evidence="1" type="ORF">UR38_C0003G0186</name>
</gene>
<accession>A0A0G0A916</accession>
<sequence length="262" mass="30659">MNMDIKPIEILIEDSPLLTQLASFLDRDDLLADIENIRQEKLKMSNLFNRNLIEELYKYHYGFSLRLIKKDAYLQSIKSLSENYKNVSEIPLSPDMPITIAMSETNKLLHKYNKNLGYLMAVIYAILCGKVKNGDYTSNTHTLFLTPEIIKGVLFEPPFSYVTLVISPESTPDEVQEAFKKAYSTYFYDKRIPFKLLRSDRLRSIAHDTMSNISNIRKWYWMNHKSNPEWVGYRKIEKTTGFPLQTIRSGISAYKKLLRQYI</sequence>